<accession>A0A1H3T677</accession>
<dbReference type="Pfam" id="PF17524">
    <property type="entry name" value="CnrY"/>
    <property type="match status" value="1"/>
</dbReference>
<dbReference type="Proteomes" id="UP000183417">
    <property type="component" value="Unassembled WGS sequence"/>
</dbReference>
<evidence type="ECO:0008006" key="3">
    <source>
        <dbReference type="Google" id="ProtNLM"/>
    </source>
</evidence>
<evidence type="ECO:0000313" key="2">
    <source>
        <dbReference type="Proteomes" id="UP000183417"/>
    </source>
</evidence>
<organism evidence="1 2">
    <name type="scientific">Delftia lacustris</name>
    <dbReference type="NCBI Taxonomy" id="558537"/>
    <lineage>
        <taxon>Bacteria</taxon>
        <taxon>Pseudomonadati</taxon>
        <taxon>Pseudomonadota</taxon>
        <taxon>Betaproteobacteria</taxon>
        <taxon>Burkholderiales</taxon>
        <taxon>Comamonadaceae</taxon>
        <taxon>Delftia</taxon>
    </lineage>
</organism>
<dbReference type="EMBL" id="FNPE01000025">
    <property type="protein sequence ID" value="SDZ45351.1"/>
    <property type="molecule type" value="Genomic_DNA"/>
</dbReference>
<dbReference type="AlphaFoldDB" id="A0A1H3T677"/>
<protein>
    <recommendedName>
        <fullName evidence="3">CnrY/NccY family anti-sigma factor</fullName>
    </recommendedName>
</protein>
<dbReference type="InterPro" id="IPR035230">
    <property type="entry name" value="CnrY"/>
</dbReference>
<gene>
    <name evidence="1" type="ORF">SAMN05421547_12563</name>
</gene>
<proteinExistence type="predicted"/>
<sequence>MVDIDKWLADAANLTKNADAPVNSDKVLQRISASTSPASSALALARHDARLAMLCAAVAAIVALAGLDSIAAKAWEQPVATWISAPPAASPFGLLVGE</sequence>
<evidence type="ECO:0000313" key="1">
    <source>
        <dbReference type="EMBL" id="SDZ45351.1"/>
    </source>
</evidence>
<dbReference type="GeneID" id="94693333"/>
<dbReference type="RefSeq" id="WP_046238791.1">
    <property type="nucleotide sequence ID" value="NZ_CP141274.1"/>
</dbReference>
<name>A0A1H3T677_9BURK</name>
<reference evidence="1 2" key="1">
    <citation type="submission" date="2016-10" db="EMBL/GenBank/DDBJ databases">
        <authorList>
            <person name="de Groot N.N."/>
        </authorList>
    </citation>
    <scope>NUCLEOTIDE SEQUENCE [LARGE SCALE GENOMIC DNA]</scope>
    <source>
        <strain evidence="1 2">LMG 24775</strain>
    </source>
</reference>
<dbReference type="NCBIfam" id="NF033790">
    <property type="entry name" value="CnrY_NccY_antiS"/>
    <property type="match status" value="1"/>
</dbReference>